<dbReference type="InterPro" id="IPR011989">
    <property type="entry name" value="ARM-like"/>
</dbReference>
<organism evidence="7 8">
    <name type="scientific">Paludisphaera mucosa</name>
    <dbReference type="NCBI Taxonomy" id="3030827"/>
    <lineage>
        <taxon>Bacteria</taxon>
        <taxon>Pseudomonadati</taxon>
        <taxon>Planctomycetota</taxon>
        <taxon>Planctomycetia</taxon>
        <taxon>Isosphaerales</taxon>
        <taxon>Isosphaeraceae</taxon>
        <taxon>Paludisphaera</taxon>
    </lineage>
</organism>
<evidence type="ECO:0000256" key="3">
    <source>
        <dbReference type="ARBA" id="ARBA00023004"/>
    </source>
</evidence>
<dbReference type="Pfam" id="PF00034">
    <property type="entry name" value="Cytochrom_C"/>
    <property type="match status" value="1"/>
</dbReference>
<protein>
    <submittedName>
        <fullName evidence="7">HEAT repeat domain-containing protein</fullName>
    </submittedName>
</protein>
<dbReference type="InterPro" id="IPR004155">
    <property type="entry name" value="PBS_lyase_HEAT"/>
</dbReference>
<evidence type="ECO:0000259" key="6">
    <source>
        <dbReference type="PROSITE" id="PS51007"/>
    </source>
</evidence>
<gene>
    <name evidence="7" type="ORF">PZE19_14120</name>
</gene>
<keyword evidence="2 4" id="KW-0479">Metal-binding</keyword>
<keyword evidence="3 4" id="KW-0408">Iron</keyword>
<dbReference type="InterPro" id="IPR011041">
    <property type="entry name" value="Quinoprot_gluc/sorb_DH_b-prop"/>
</dbReference>
<dbReference type="SMART" id="SM00567">
    <property type="entry name" value="EZ_HEAT"/>
    <property type="match status" value="4"/>
</dbReference>
<dbReference type="Pfam" id="PF13646">
    <property type="entry name" value="HEAT_2"/>
    <property type="match status" value="1"/>
</dbReference>
<name>A0ABT6FBJ3_9BACT</name>
<dbReference type="InterPro" id="IPR013427">
    <property type="entry name" value="Haem-bd_dom_put"/>
</dbReference>
<dbReference type="PANTHER" id="PTHR33546">
    <property type="entry name" value="LARGE, MULTIFUNCTIONAL SECRETED PROTEIN-RELATED"/>
    <property type="match status" value="1"/>
</dbReference>
<dbReference type="InterPro" id="IPR009056">
    <property type="entry name" value="Cyt_c-like_dom"/>
</dbReference>
<dbReference type="InterPro" id="IPR055557">
    <property type="entry name" value="DUF7133"/>
</dbReference>
<feature type="signal peptide" evidence="5">
    <location>
        <begin position="1"/>
        <end position="23"/>
    </location>
</feature>
<dbReference type="InterPro" id="IPR013428">
    <property type="entry name" value="Membrane-bound_put_N"/>
</dbReference>
<feature type="domain" description="Cytochrome c" evidence="6">
    <location>
        <begin position="833"/>
        <end position="966"/>
    </location>
</feature>
<dbReference type="Proteomes" id="UP001216907">
    <property type="component" value="Unassembled WGS sequence"/>
</dbReference>
<dbReference type="InterPro" id="IPR016024">
    <property type="entry name" value="ARM-type_fold"/>
</dbReference>
<proteinExistence type="predicted"/>
<accession>A0ABT6FBJ3</accession>
<dbReference type="SUPFAM" id="SSF46626">
    <property type="entry name" value="Cytochrome c"/>
    <property type="match status" value="1"/>
</dbReference>
<evidence type="ECO:0000313" key="7">
    <source>
        <dbReference type="EMBL" id="MDG3004919.1"/>
    </source>
</evidence>
<dbReference type="InterPro" id="IPR011042">
    <property type="entry name" value="6-blade_b-propeller_TolB-like"/>
</dbReference>
<dbReference type="SUPFAM" id="SSF48371">
    <property type="entry name" value="ARM repeat"/>
    <property type="match status" value="1"/>
</dbReference>
<dbReference type="Gene3D" id="1.10.760.10">
    <property type="entry name" value="Cytochrome c-like domain"/>
    <property type="match status" value="1"/>
</dbReference>
<dbReference type="SUPFAM" id="SSF50952">
    <property type="entry name" value="Soluble quinoprotein glucose dehydrogenase"/>
    <property type="match status" value="1"/>
</dbReference>
<evidence type="ECO:0000256" key="4">
    <source>
        <dbReference type="PROSITE-ProRule" id="PRU00433"/>
    </source>
</evidence>
<evidence type="ECO:0000256" key="1">
    <source>
        <dbReference type="ARBA" id="ARBA00022617"/>
    </source>
</evidence>
<evidence type="ECO:0000256" key="2">
    <source>
        <dbReference type="ARBA" id="ARBA00022723"/>
    </source>
</evidence>
<dbReference type="NCBIfam" id="TIGR02604">
    <property type="entry name" value="Piru_Ver_Nterm"/>
    <property type="match status" value="1"/>
</dbReference>
<dbReference type="Gene3D" id="2.120.10.30">
    <property type="entry name" value="TolB, C-terminal domain"/>
    <property type="match status" value="1"/>
</dbReference>
<dbReference type="NCBIfam" id="TIGR02603">
    <property type="entry name" value="CxxCH_TIGR02603"/>
    <property type="match status" value="1"/>
</dbReference>
<dbReference type="Gene3D" id="1.25.10.10">
    <property type="entry name" value="Leucine-rich Repeat Variant"/>
    <property type="match status" value="2"/>
</dbReference>
<sequence>MPRRPPAAVVLVLALLSSLAASAAAEEPRPPLSPAAAQALFRVDPGLKVQLVAAEPLVIDPVEIAFDERGRMWVVEMRDYPDGPPDGGRPLGCIKILEDADGDGVYDGATVFADGLPFANGLIPWRDGAIVTMAPSIEFLRDADGDGRADARETLYRGFATENVQLRVSHPSIGLDGWLYVGNGLRGGLVKAENAKGEPIDLSGKDLRFDPARGLAEAVSGPAQFGLTFDAWGNRFVCENRHHLRHVAFPEQAARRNPRLAVAQVLQDVPIDGEGGRVFPISRYWVTSSLHAGQFTACCGVLIYGGDALPDAYRGAGFTCEPTGNLVHAEVLEPDGASFRSRPMREGVEFLATTDPWFRPVNLTVGPDGALYVVDMYRAVIEHPEWMPEELKNRPDLRLGDDRGRIWKVVRADAKPAPPERRRIAADADEIALLGHRNSWHRDVARRRLKQAPEALPADRLAALVAGEGEGLARVQAAWLLEAAGKLTDDLIVVLLDAGEPRVREQAALLAGPRVAASEPVRDRVLRLADDADPRVRFQAALALGGWDDAGKVEALATIAVTGAADRWTRLAVASALPDHAAVAFAKVLDRIQAAPADPDRLALVDELAALVGAGEDPAEAATLAAALEALAGPAADAWRLAALDGLVEGVARSRTAFGPFLETLPGPTAAAIRRMLARSSALAADPSADPPGRLAAVRLLAFAGFDEAEPVLAKLLTADADQDVRAAAARSLGDLGRPEALDRLIEPWRTFLPGVRRAAADALLRDPARIGRLLDAMERGKVLPGDLDASQSQRLLAHADPAIRARAEKLLSRPGGRREAIEAYRPAVAAAGDATRGRAVFEANCATCHRVAGIGVDVGPDIADTRARTREALLADILDPDRAIDGNYVAYAVATTDGSVYDGVIAAQTSSSLTLKRPEGKTEVLLRSAIDEVRSTGRSLMPEGFEAKIPVAQMADLLTFLKDWRYQDGAVPLGR</sequence>
<dbReference type="PANTHER" id="PTHR33546:SF1">
    <property type="entry name" value="LARGE, MULTIFUNCTIONAL SECRETED PROTEIN"/>
    <property type="match status" value="1"/>
</dbReference>
<dbReference type="RefSeq" id="WP_277861270.1">
    <property type="nucleotide sequence ID" value="NZ_JARRAG010000002.1"/>
</dbReference>
<dbReference type="PROSITE" id="PS51007">
    <property type="entry name" value="CYTC"/>
    <property type="match status" value="1"/>
</dbReference>
<keyword evidence="1 4" id="KW-0349">Heme</keyword>
<reference evidence="7 8" key="1">
    <citation type="submission" date="2023-03" db="EMBL/GenBank/DDBJ databases">
        <title>Paludisphaera mucosa sp. nov. a novel planctomycete from northern fen.</title>
        <authorList>
            <person name="Ivanova A."/>
        </authorList>
    </citation>
    <scope>NUCLEOTIDE SEQUENCE [LARGE SCALE GENOMIC DNA]</scope>
    <source>
        <strain evidence="7 8">Pla2</strain>
    </source>
</reference>
<feature type="chain" id="PRO_5047412872" evidence="5">
    <location>
        <begin position="24"/>
        <end position="976"/>
    </location>
</feature>
<keyword evidence="5" id="KW-0732">Signal</keyword>
<evidence type="ECO:0000313" key="8">
    <source>
        <dbReference type="Proteomes" id="UP001216907"/>
    </source>
</evidence>
<comment type="caution">
    <text evidence="7">The sequence shown here is derived from an EMBL/GenBank/DDBJ whole genome shotgun (WGS) entry which is preliminary data.</text>
</comment>
<keyword evidence="8" id="KW-1185">Reference proteome</keyword>
<dbReference type="Pfam" id="PF23500">
    <property type="entry name" value="DUF7133"/>
    <property type="match status" value="1"/>
</dbReference>
<dbReference type="InterPro" id="IPR036909">
    <property type="entry name" value="Cyt_c-like_dom_sf"/>
</dbReference>
<dbReference type="EMBL" id="JARRAG010000002">
    <property type="protein sequence ID" value="MDG3004919.1"/>
    <property type="molecule type" value="Genomic_DNA"/>
</dbReference>
<evidence type="ECO:0000256" key="5">
    <source>
        <dbReference type="SAM" id="SignalP"/>
    </source>
</evidence>